<proteinExistence type="predicted"/>
<dbReference type="AlphaFoldDB" id="A0A5M6ZG06"/>
<evidence type="ECO:0000313" key="3">
    <source>
        <dbReference type="Proteomes" id="UP000325122"/>
    </source>
</evidence>
<accession>A0A5M6ZG06</accession>
<keyword evidence="1" id="KW-1133">Transmembrane helix</keyword>
<dbReference type="RefSeq" id="WP_150022941.1">
    <property type="nucleotide sequence ID" value="NZ_VWOJ01000002.1"/>
</dbReference>
<protein>
    <submittedName>
        <fullName evidence="2">Uncharacterized protein</fullName>
    </submittedName>
</protein>
<gene>
    <name evidence="2" type="ORF">F1654_07685</name>
</gene>
<reference evidence="2 3" key="1">
    <citation type="submission" date="2019-09" db="EMBL/GenBank/DDBJ databases">
        <authorList>
            <person name="Kevbrin V."/>
            <person name="Grouzdev D.S."/>
        </authorList>
    </citation>
    <scope>NUCLEOTIDE SEQUENCE [LARGE SCALE GENOMIC DNA]</scope>
    <source>
        <strain evidence="2 3">G-192</strain>
    </source>
</reference>
<dbReference type="EMBL" id="VWOJ01000002">
    <property type="protein sequence ID" value="KAA5803673.1"/>
    <property type="molecule type" value="Genomic_DNA"/>
</dbReference>
<feature type="transmembrane region" description="Helical" evidence="1">
    <location>
        <begin position="12"/>
        <end position="32"/>
    </location>
</feature>
<sequence>MTKNTSQSMSFGRIAISALTLNIGVTLGLWFAARGDAWDMLLPVLVATNLLVGGVWAGRLFWRRARARSKARAPADLS</sequence>
<feature type="transmembrane region" description="Helical" evidence="1">
    <location>
        <begin position="44"/>
        <end position="62"/>
    </location>
</feature>
<name>A0A5M6ZG06_9PROT</name>
<keyword evidence="1" id="KW-0472">Membrane</keyword>
<comment type="caution">
    <text evidence="2">The sequence shown here is derived from an EMBL/GenBank/DDBJ whole genome shotgun (WGS) entry which is preliminary data.</text>
</comment>
<evidence type="ECO:0000313" key="2">
    <source>
        <dbReference type="EMBL" id="KAA5803673.1"/>
    </source>
</evidence>
<keyword evidence="1" id="KW-0812">Transmembrane</keyword>
<organism evidence="2 3">
    <name type="scientific">Alkalicaulis satelles</name>
    <dbReference type="NCBI Taxonomy" id="2609175"/>
    <lineage>
        <taxon>Bacteria</taxon>
        <taxon>Pseudomonadati</taxon>
        <taxon>Pseudomonadota</taxon>
        <taxon>Alphaproteobacteria</taxon>
        <taxon>Maricaulales</taxon>
        <taxon>Maricaulaceae</taxon>
        <taxon>Alkalicaulis</taxon>
    </lineage>
</organism>
<keyword evidence="3" id="KW-1185">Reference proteome</keyword>
<dbReference type="Proteomes" id="UP000325122">
    <property type="component" value="Unassembled WGS sequence"/>
</dbReference>
<evidence type="ECO:0000256" key="1">
    <source>
        <dbReference type="SAM" id="Phobius"/>
    </source>
</evidence>